<keyword evidence="3 4" id="KW-0808">Transferase</keyword>
<dbReference type="GO" id="GO:0030170">
    <property type="term" value="F:pyridoxal phosphate binding"/>
    <property type="evidence" value="ECO:0007669"/>
    <property type="project" value="InterPro"/>
</dbReference>
<accession>A0A9X2T080</accession>
<comment type="similarity">
    <text evidence="4">Belongs to the class-I pyridoxal-phosphate-dependent aminotransferase family.</text>
</comment>
<dbReference type="EMBL" id="JANSUY010000003">
    <property type="protein sequence ID" value="MCR9014646.1"/>
    <property type="molecule type" value="Genomic_DNA"/>
</dbReference>
<dbReference type="Gene3D" id="3.40.640.10">
    <property type="entry name" value="Type I PLP-dependent aspartate aminotransferase-like (Major domain)"/>
    <property type="match status" value="1"/>
</dbReference>
<dbReference type="Proteomes" id="UP001142175">
    <property type="component" value="Unassembled WGS sequence"/>
</dbReference>
<evidence type="ECO:0000259" key="5">
    <source>
        <dbReference type="Pfam" id="PF00155"/>
    </source>
</evidence>
<dbReference type="PANTHER" id="PTHR42832">
    <property type="entry name" value="AMINO ACID AMINOTRANSFERASE"/>
    <property type="match status" value="1"/>
</dbReference>
<dbReference type="PROSITE" id="PS00105">
    <property type="entry name" value="AA_TRANSFER_CLASS_1"/>
    <property type="match status" value="1"/>
</dbReference>
<dbReference type="Pfam" id="PF00155">
    <property type="entry name" value="Aminotran_1_2"/>
    <property type="match status" value="1"/>
</dbReference>
<dbReference type="InterPro" id="IPR015422">
    <property type="entry name" value="PyrdxlP-dep_Trfase_small"/>
</dbReference>
<dbReference type="InterPro" id="IPR015424">
    <property type="entry name" value="PyrdxlP-dep_Trfase"/>
</dbReference>
<comment type="cofactor">
    <cofactor evidence="1 4">
        <name>pyridoxal 5'-phosphate</name>
        <dbReference type="ChEBI" id="CHEBI:597326"/>
    </cofactor>
</comment>
<dbReference type="RefSeq" id="WP_258422528.1">
    <property type="nucleotide sequence ID" value="NZ_JANSUY010000003.1"/>
</dbReference>
<evidence type="ECO:0000256" key="4">
    <source>
        <dbReference type="RuleBase" id="RU000481"/>
    </source>
</evidence>
<protein>
    <recommendedName>
        <fullName evidence="4">Aminotransferase</fullName>
        <ecNumber evidence="4">2.6.1.-</ecNumber>
    </recommendedName>
</protein>
<dbReference type="SUPFAM" id="SSF53383">
    <property type="entry name" value="PLP-dependent transferases"/>
    <property type="match status" value="1"/>
</dbReference>
<name>A0A9X2T080_9BACT</name>
<evidence type="ECO:0000313" key="6">
    <source>
        <dbReference type="EMBL" id="MCR9014646.1"/>
    </source>
</evidence>
<proteinExistence type="inferred from homology"/>
<dbReference type="InterPro" id="IPR004839">
    <property type="entry name" value="Aminotransferase_I/II_large"/>
</dbReference>
<feature type="domain" description="Aminotransferase class I/classII large" evidence="5">
    <location>
        <begin position="32"/>
        <end position="380"/>
    </location>
</feature>
<gene>
    <name evidence="6" type="ORF">NU887_06325</name>
</gene>
<dbReference type="InterPro" id="IPR004838">
    <property type="entry name" value="NHTrfase_class1_PyrdxlP-BS"/>
</dbReference>
<organism evidence="6 7">
    <name type="scientific">Aquiflexum gelatinilyticum</name>
    <dbReference type="NCBI Taxonomy" id="2961943"/>
    <lineage>
        <taxon>Bacteria</taxon>
        <taxon>Pseudomonadati</taxon>
        <taxon>Bacteroidota</taxon>
        <taxon>Cytophagia</taxon>
        <taxon>Cytophagales</taxon>
        <taxon>Cyclobacteriaceae</taxon>
        <taxon>Aquiflexum</taxon>
    </lineage>
</organism>
<dbReference type="InterPro" id="IPR050881">
    <property type="entry name" value="LL-DAP_aminotransferase"/>
</dbReference>
<dbReference type="Gene3D" id="3.90.1150.10">
    <property type="entry name" value="Aspartate Aminotransferase, domain 1"/>
    <property type="match status" value="1"/>
</dbReference>
<dbReference type="CDD" id="cd00609">
    <property type="entry name" value="AAT_like"/>
    <property type="match status" value="1"/>
</dbReference>
<evidence type="ECO:0000313" key="7">
    <source>
        <dbReference type="Proteomes" id="UP001142175"/>
    </source>
</evidence>
<dbReference type="InterPro" id="IPR015421">
    <property type="entry name" value="PyrdxlP-dep_Trfase_major"/>
</dbReference>
<dbReference type="AlphaFoldDB" id="A0A9X2T080"/>
<sequence length="381" mass="42759">MKGFSKRTDSIQEYYFSQKLKEVNRLREEGKPIINMGIGSPDLPPHPSVVDALHQSSSLPTSHGYQGYQGIPALRTAYADFYQSHYGVNLLADAEILPLLGSKEGIMHISMTFLDEGDQVLVPNPGYPTYTSVTKMLLAEPVYYDLKSENGWYPDFDELEKKDLGKVKLMWVNYPHMPTGAKADLKVLEKLIAFGRKHHIIIVNDNPYSFVLEDNPKSIFQITGAKEVALELNSLSKTSNMAGWRVGFVAGKPEWITAITKVKSNMDSGMFLGIQQGAIAAMSLGRDWYGGLNEIYSKRRKLIWELAEKLGLEFEKDTAGMFVWAKLPQGKTSDELLDNLLYNKSIFVTPGHIFGTQGEGYIRFSLCVKEESIKEAINRLS</sequence>
<evidence type="ECO:0000256" key="1">
    <source>
        <dbReference type="ARBA" id="ARBA00001933"/>
    </source>
</evidence>
<dbReference type="EC" id="2.6.1.-" evidence="4"/>
<keyword evidence="7" id="KW-1185">Reference proteome</keyword>
<dbReference type="GO" id="GO:0008483">
    <property type="term" value="F:transaminase activity"/>
    <property type="evidence" value="ECO:0007669"/>
    <property type="project" value="UniProtKB-KW"/>
</dbReference>
<dbReference type="PANTHER" id="PTHR42832:SF3">
    <property type="entry name" value="L-GLUTAMINE--4-(METHYLSULFANYL)-2-OXOBUTANOATE AMINOTRANSFERASE"/>
    <property type="match status" value="1"/>
</dbReference>
<comment type="caution">
    <text evidence="6">The sequence shown here is derived from an EMBL/GenBank/DDBJ whole genome shotgun (WGS) entry which is preliminary data.</text>
</comment>
<keyword evidence="2 4" id="KW-0032">Aminotransferase</keyword>
<evidence type="ECO:0000256" key="2">
    <source>
        <dbReference type="ARBA" id="ARBA00022576"/>
    </source>
</evidence>
<reference evidence="6" key="1">
    <citation type="submission" date="2022-08" db="EMBL/GenBank/DDBJ databases">
        <authorList>
            <person name="Zhang D."/>
        </authorList>
    </citation>
    <scope>NUCLEOTIDE SEQUENCE</scope>
    <source>
        <strain evidence="6">XJ19-11</strain>
    </source>
</reference>
<evidence type="ECO:0000256" key="3">
    <source>
        <dbReference type="ARBA" id="ARBA00022679"/>
    </source>
</evidence>